<protein>
    <recommendedName>
        <fullName evidence="3">MFS transporter permease</fullName>
    </recommendedName>
</protein>
<dbReference type="RefSeq" id="WP_368498755.1">
    <property type="nucleotide sequence ID" value="NZ_CP162511.1"/>
</dbReference>
<organism evidence="2">
    <name type="scientific">Herbiconiux sp. A18JL235</name>
    <dbReference type="NCBI Taxonomy" id="3152363"/>
    <lineage>
        <taxon>Bacteria</taxon>
        <taxon>Bacillati</taxon>
        <taxon>Actinomycetota</taxon>
        <taxon>Actinomycetes</taxon>
        <taxon>Micrococcales</taxon>
        <taxon>Microbacteriaceae</taxon>
        <taxon>Herbiconiux</taxon>
    </lineage>
</organism>
<sequence>MTDRISPRAAGWAAVGGAAVLAVGGGMLLVYPPWSILGAVVLVGASILAAVGVVWMLRQTWSEPWPPDVTPSLQKQLRRVRVSQIVTSVLFVAVIALAFYAVSQQKWWQLAWAGVMTVTGLTNLSVNRATLRRLRELHLEQADAADEG</sequence>
<dbReference type="AlphaFoldDB" id="A0AB39BJS0"/>
<proteinExistence type="predicted"/>
<reference evidence="2" key="1">
    <citation type="submission" date="2024-05" db="EMBL/GenBank/DDBJ databases">
        <title>Herbiconiux sp. A18JL235.</title>
        <authorList>
            <person name="Zhang G."/>
        </authorList>
    </citation>
    <scope>NUCLEOTIDE SEQUENCE</scope>
    <source>
        <strain evidence="2">A18JL235</strain>
    </source>
</reference>
<evidence type="ECO:0000256" key="1">
    <source>
        <dbReference type="SAM" id="Phobius"/>
    </source>
</evidence>
<dbReference type="EMBL" id="CP162511">
    <property type="protein sequence ID" value="XDI06373.1"/>
    <property type="molecule type" value="Genomic_DNA"/>
</dbReference>
<feature type="transmembrane region" description="Helical" evidence="1">
    <location>
        <begin position="107"/>
        <end position="126"/>
    </location>
</feature>
<feature type="transmembrane region" description="Helical" evidence="1">
    <location>
        <begin position="12"/>
        <end position="30"/>
    </location>
</feature>
<keyword evidence="1" id="KW-0472">Membrane</keyword>
<accession>A0AB39BJS0</accession>
<keyword evidence="1" id="KW-0812">Transmembrane</keyword>
<evidence type="ECO:0008006" key="3">
    <source>
        <dbReference type="Google" id="ProtNLM"/>
    </source>
</evidence>
<evidence type="ECO:0000313" key="2">
    <source>
        <dbReference type="EMBL" id="XDI06373.1"/>
    </source>
</evidence>
<name>A0AB39BJS0_9MICO</name>
<keyword evidence="1" id="KW-1133">Transmembrane helix</keyword>
<feature type="transmembrane region" description="Helical" evidence="1">
    <location>
        <begin position="82"/>
        <end position="101"/>
    </location>
</feature>
<gene>
    <name evidence="2" type="ORF">ABFY20_04550</name>
</gene>
<feature type="transmembrane region" description="Helical" evidence="1">
    <location>
        <begin position="36"/>
        <end position="57"/>
    </location>
</feature>